<feature type="region of interest" description="Disordered" evidence="1">
    <location>
        <begin position="199"/>
        <end position="340"/>
    </location>
</feature>
<protein>
    <submittedName>
        <fullName evidence="2">Uncharacterized protein</fullName>
    </submittedName>
</protein>
<accession>A0A9P4HSR0</accession>
<sequence length="410" mass="43582">MPDYRAVGALAHVQRSSSIASAPDEDTVFAIRPPHSVSTNPNTPTGYEDSPRSVASEQGLLAATHTPGMFCLGTIKPFKDVNHISTHGAPPPSGALSTPTHIPVPMSCSMKAESLVEELRELALESLRAAGNHSPSLAQLHAAELQVVGRMDRDRRPRSNTVSSIESQSSSDSILLPSDSAFIIPSESELNAAELGSASVLDGSDPLSKDPTYDSDTSSEACHGRLESSPDVEKSQPSSPKPGRSEAASTFGRPDRKNRPAADSTSYATNSQASSNGRTKSSSKVENPPALRFESAFTLRLPGRSRRTTADSALHGSTASESWFSRPISPLETEKHPNSAPNPGHHAAGFTFGLYDQSLVPHLRGGAEHDALDSEYEFVSSSCDQDEFETSSDGDWVLITDTSSENGVFL</sequence>
<organism evidence="2 3">
    <name type="scientific">Saccharata proteae CBS 121410</name>
    <dbReference type="NCBI Taxonomy" id="1314787"/>
    <lineage>
        <taxon>Eukaryota</taxon>
        <taxon>Fungi</taxon>
        <taxon>Dikarya</taxon>
        <taxon>Ascomycota</taxon>
        <taxon>Pezizomycotina</taxon>
        <taxon>Dothideomycetes</taxon>
        <taxon>Dothideomycetes incertae sedis</taxon>
        <taxon>Botryosphaeriales</taxon>
        <taxon>Saccharataceae</taxon>
        <taxon>Saccharata</taxon>
    </lineage>
</organism>
<name>A0A9P4HSR0_9PEZI</name>
<dbReference type="AlphaFoldDB" id="A0A9P4HSR0"/>
<feature type="compositionally biased region" description="Polar residues" evidence="1">
    <location>
        <begin position="36"/>
        <end position="45"/>
    </location>
</feature>
<dbReference type="Proteomes" id="UP000799776">
    <property type="component" value="Unassembled WGS sequence"/>
</dbReference>
<comment type="caution">
    <text evidence="2">The sequence shown here is derived from an EMBL/GenBank/DDBJ whole genome shotgun (WGS) entry which is preliminary data.</text>
</comment>
<feature type="compositionally biased region" description="Polar residues" evidence="1">
    <location>
        <begin position="263"/>
        <end position="285"/>
    </location>
</feature>
<feature type="region of interest" description="Disordered" evidence="1">
    <location>
        <begin position="12"/>
        <end position="55"/>
    </location>
</feature>
<gene>
    <name evidence="2" type="ORF">K490DRAFT_56929</name>
</gene>
<feature type="compositionally biased region" description="Low complexity" evidence="1">
    <location>
        <begin position="163"/>
        <end position="172"/>
    </location>
</feature>
<evidence type="ECO:0000313" key="2">
    <source>
        <dbReference type="EMBL" id="KAF2087310.1"/>
    </source>
</evidence>
<keyword evidence="3" id="KW-1185">Reference proteome</keyword>
<dbReference type="EMBL" id="ML978720">
    <property type="protein sequence ID" value="KAF2087310.1"/>
    <property type="molecule type" value="Genomic_DNA"/>
</dbReference>
<evidence type="ECO:0000256" key="1">
    <source>
        <dbReference type="SAM" id="MobiDB-lite"/>
    </source>
</evidence>
<reference evidence="2" key="1">
    <citation type="journal article" date="2020" name="Stud. Mycol.">
        <title>101 Dothideomycetes genomes: a test case for predicting lifestyles and emergence of pathogens.</title>
        <authorList>
            <person name="Haridas S."/>
            <person name="Albert R."/>
            <person name="Binder M."/>
            <person name="Bloem J."/>
            <person name="Labutti K."/>
            <person name="Salamov A."/>
            <person name="Andreopoulos B."/>
            <person name="Baker S."/>
            <person name="Barry K."/>
            <person name="Bills G."/>
            <person name="Bluhm B."/>
            <person name="Cannon C."/>
            <person name="Castanera R."/>
            <person name="Culley D."/>
            <person name="Daum C."/>
            <person name="Ezra D."/>
            <person name="Gonzalez J."/>
            <person name="Henrissat B."/>
            <person name="Kuo A."/>
            <person name="Liang C."/>
            <person name="Lipzen A."/>
            <person name="Lutzoni F."/>
            <person name="Magnuson J."/>
            <person name="Mondo S."/>
            <person name="Nolan M."/>
            <person name="Ohm R."/>
            <person name="Pangilinan J."/>
            <person name="Park H.-J."/>
            <person name="Ramirez L."/>
            <person name="Alfaro M."/>
            <person name="Sun H."/>
            <person name="Tritt A."/>
            <person name="Yoshinaga Y."/>
            <person name="Zwiers L.-H."/>
            <person name="Turgeon B."/>
            <person name="Goodwin S."/>
            <person name="Spatafora J."/>
            <person name="Crous P."/>
            <person name="Grigoriev I."/>
        </authorList>
    </citation>
    <scope>NUCLEOTIDE SEQUENCE</scope>
    <source>
        <strain evidence="2">CBS 121410</strain>
    </source>
</reference>
<feature type="region of interest" description="Disordered" evidence="1">
    <location>
        <begin position="150"/>
        <end position="172"/>
    </location>
</feature>
<proteinExistence type="predicted"/>
<feature type="compositionally biased region" description="Basic and acidic residues" evidence="1">
    <location>
        <begin position="222"/>
        <end position="234"/>
    </location>
</feature>
<evidence type="ECO:0000313" key="3">
    <source>
        <dbReference type="Proteomes" id="UP000799776"/>
    </source>
</evidence>